<comment type="caution">
    <text evidence="2">The sequence shown here is derived from an EMBL/GenBank/DDBJ whole genome shotgun (WGS) entry which is preliminary data.</text>
</comment>
<accession>A0A7J6Y6K4</accession>
<name>A0A7J6Y6K4_TRYCR</name>
<dbReference type="Proteomes" id="UP000583944">
    <property type="component" value="Unassembled WGS sequence"/>
</dbReference>
<evidence type="ECO:0000313" key="3">
    <source>
        <dbReference type="Proteomes" id="UP000583944"/>
    </source>
</evidence>
<evidence type="ECO:0000313" key="2">
    <source>
        <dbReference type="EMBL" id="KAF5222414.1"/>
    </source>
</evidence>
<proteinExistence type="predicted"/>
<feature type="region of interest" description="Disordered" evidence="1">
    <location>
        <begin position="234"/>
        <end position="253"/>
    </location>
</feature>
<organism evidence="2 3">
    <name type="scientific">Trypanosoma cruzi</name>
    <dbReference type="NCBI Taxonomy" id="5693"/>
    <lineage>
        <taxon>Eukaryota</taxon>
        <taxon>Discoba</taxon>
        <taxon>Euglenozoa</taxon>
        <taxon>Kinetoplastea</taxon>
        <taxon>Metakinetoplastina</taxon>
        <taxon>Trypanosomatida</taxon>
        <taxon>Trypanosomatidae</taxon>
        <taxon>Trypanosoma</taxon>
        <taxon>Schizotrypanum</taxon>
    </lineage>
</organism>
<feature type="compositionally biased region" description="Polar residues" evidence="1">
    <location>
        <begin position="234"/>
        <end position="250"/>
    </location>
</feature>
<sequence length="272" mass="29608">MFVVTLLHGTCTHTQRLHPSLLCPPSAGVVTHTGSSKSFHPRQPKINTDIPRDAKISVASTGLLPLCHRRRNTAQCTHLFSSCSVSRLFHTFSDGLATTKARHKSHCDHTSSCDERLCVHGSAAHTCWHDRLQPVPSCQSIGSSMGKRKWPIPRVLIPTGSANTLVASRHSSAHPGMLKSDVEPSASNATIPAHMSAPPEKTHKLQTTPLTCFPNIIPTHRDTPNRSIRHSMHLPTQSNSPCTTHGSSLHTPLGIRPVPPILLSCSPWDARQ</sequence>
<gene>
    <name evidence="2" type="ORF">ECC02_004445</name>
</gene>
<evidence type="ECO:0000256" key="1">
    <source>
        <dbReference type="SAM" id="MobiDB-lite"/>
    </source>
</evidence>
<reference evidence="2 3" key="1">
    <citation type="journal article" date="2019" name="Genome Biol. Evol.">
        <title>Nanopore Sequencing Significantly Improves Genome Assembly of the Protozoan Parasite Trypanosoma cruzi.</title>
        <authorList>
            <person name="Diaz-Viraque F."/>
            <person name="Pita S."/>
            <person name="Greif G."/>
            <person name="de Souza R.C.M."/>
            <person name="Iraola G."/>
            <person name="Robello C."/>
        </authorList>
    </citation>
    <scope>NUCLEOTIDE SEQUENCE [LARGE SCALE GENOMIC DNA]</scope>
    <source>
        <strain evidence="2 3">Berenice</strain>
    </source>
</reference>
<protein>
    <submittedName>
        <fullName evidence="2">Uncharacterized protein</fullName>
    </submittedName>
</protein>
<dbReference type="VEuPathDB" id="TriTrypDB:ECC02_004445"/>
<dbReference type="EMBL" id="JABDHM010000027">
    <property type="protein sequence ID" value="KAF5222414.1"/>
    <property type="molecule type" value="Genomic_DNA"/>
</dbReference>
<dbReference type="AlphaFoldDB" id="A0A7J6Y6K4"/>